<dbReference type="SMART" id="SM00091">
    <property type="entry name" value="PAS"/>
    <property type="match status" value="2"/>
</dbReference>
<dbReference type="EMBL" id="FOTK01000011">
    <property type="protein sequence ID" value="SFL79848.1"/>
    <property type="molecule type" value="Genomic_DNA"/>
</dbReference>
<dbReference type="SMART" id="SM00052">
    <property type="entry name" value="EAL"/>
    <property type="match status" value="1"/>
</dbReference>
<dbReference type="InterPro" id="IPR003660">
    <property type="entry name" value="HAMP_dom"/>
</dbReference>
<dbReference type="GO" id="GO:0016020">
    <property type="term" value="C:membrane"/>
    <property type="evidence" value="ECO:0007669"/>
    <property type="project" value="InterPro"/>
</dbReference>
<dbReference type="CDD" id="cd00130">
    <property type="entry name" value="PAS"/>
    <property type="match status" value="1"/>
</dbReference>
<organism evidence="5 6">
    <name type="scientific">Methylobacterium pseudosasicola</name>
    <dbReference type="NCBI Taxonomy" id="582667"/>
    <lineage>
        <taxon>Bacteria</taxon>
        <taxon>Pseudomonadati</taxon>
        <taxon>Pseudomonadota</taxon>
        <taxon>Alphaproteobacteria</taxon>
        <taxon>Hyphomicrobiales</taxon>
        <taxon>Methylobacteriaceae</taxon>
        <taxon>Methylobacterium</taxon>
    </lineage>
</organism>
<dbReference type="Gene3D" id="3.30.70.270">
    <property type="match status" value="1"/>
</dbReference>
<dbReference type="PANTHER" id="PTHR44757:SF2">
    <property type="entry name" value="BIOFILM ARCHITECTURE MAINTENANCE PROTEIN MBAA"/>
    <property type="match status" value="1"/>
</dbReference>
<dbReference type="InterPro" id="IPR052155">
    <property type="entry name" value="Biofilm_reg_signaling"/>
</dbReference>
<dbReference type="GO" id="GO:0007165">
    <property type="term" value="P:signal transduction"/>
    <property type="evidence" value="ECO:0007669"/>
    <property type="project" value="InterPro"/>
</dbReference>
<dbReference type="SUPFAM" id="SSF55785">
    <property type="entry name" value="PYP-like sensor domain (PAS domain)"/>
    <property type="match status" value="2"/>
</dbReference>
<keyword evidence="1" id="KW-0472">Membrane</keyword>
<dbReference type="SUPFAM" id="SSF55073">
    <property type="entry name" value="Nucleotide cyclase"/>
    <property type="match status" value="1"/>
</dbReference>
<dbReference type="CDD" id="cd01948">
    <property type="entry name" value="EAL"/>
    <property type="match status" value="1"/>
</dbReference>
<dbReference type="InterPro" id="IPR029787">
    <property type="entry name" value="Nucleotide_cyclase"/>
</dbReference>
<evidence type="ECO:0000259" key="4">
    <source>
        <dbReference type="PROSITE" id="PS50887"/>
    </source>
</evidence>
<keyword evidence="6" id="KW-1185">Reference proteome</keyword>
<dbReference type="CDD" id="cd01949">
    <property type="entry name" value="GGDEF"/>
    <property type="match status" value="1"/>
</dbReference>
<feature type="domain" description="GGDEF" evidence="4">
    <location>
        <begin position="564"/>
        <end position="697"/>
    </location>
</feature>
<dbReference type="Pfam" id="PF00672">
    <property type="entry name" value="HAMP"/>
    <property type="match status" value="1"/>
</dbReference>
<dbReference type="CDD" id="cd06225">
    <property type="entry name" value="HAMP"/>
    <property type="match status" value="1"/>
</dbReference>
<feature type="domain" description="EAL" evidence="2">
    <location>
        <begin position="706"/>
        <end position="956"/>
    </location>
</feature>
<dbReference type="Pfam" id="PF12860">
    <property type="entry name" value="PAS_7"/>
    <property type="match status" value="1"/>
</dbReference>
<dbReference type="STRING" id="582667.SAMN05192568_101121"/>
<dbReference type="FunFam" id="3.20.20.450:FF:000001">
    <property type="entry name" value="Cyclic di-GMP phosphodiesterase yahA"/>
    <property type="match status" value="1"/>
</dbReference>
<dbReference type="PROSITE" id="PS50885">
    <property type="entry name" value="HAMP"/>
    <property type="match status" value="1"/>
</dbReference>
<dbReference type="Pfam" id="PF13188">
    <property type="entry name" value="PAS_8"/>
    <property type="match status" value="1"/>
</dbReference>
<dbReference type="Proteomes" id="UP000199048">
    <property type="component" value="Unassembled WGS sequence"/>
</dbReference>
<dbReference type="PROSITE" id="PS50887">
    <property type="entry name" value="GGDEF"/>
    <property type="match status" value="1"/>
</dbReference>
<dbReference type="AlphaFoldDB" id="A0A1I4KM45"/>
<dbReference type="InterPro" id="IPR035919">
    <property type="entry name" value="EAL_sf"/>
</dbReference>
<dbReference type="Gene3D" id="3.30.450.20">
    <property type="entry name" value="PAS domain"/>
    <property type="match status" value="2"/>
</dbReference>
<dbReference type="PANTHER" id="PTHR44757">
    <property type="entry name" value="DIGUANYLATE CYCLASE DGCP"/>
    <property type="match status" value="1"/>
</dbReference>
<dbReference type="Gene3D" id="3.20.20.450">
    <property type="entry name" value="EAL domain"/>
    <property type="match status" value="1"/>
</dbReference>
<evidence type="ECO:0000313" key="6">
    <source>
        <dbReference type="Proteomes" id="UP000199048"/>
    </source>
</evidence>
<dbReference type="Gene3D" id="6.10.340.10">
    <property type="match status" value="1"/>
</dbReference>
<reference evidence="6" key="1">
    <citation type="submission" date="2016-10" db="EMBL/GenBank/DDBJ databases">
        <authorList>
            <person name="Varghese N."/>
            <person name="Submissions S."/>
        </authorList>
    </citation>
    <scope>NUCLEOTIDE SEQUENCE [LARGE SCALE GENOMIC DNA]</scope>
    <source>
        <strain evidence="6">BL36</strain>
    </source>
</reference>
<name>A0A1I4KM45_9HYPH</name>
<feature type="transmembrane region" description="Helical" evidence="1">
    <location>
        <begin position="212"/>
        <end position="231"/>
    </location>
</feature>
<evidence type="ECO:0000313" key="5">
    <source>
        <dbReference type="EMBL" id="SFL79848.1"/>
    </source>
</evidence>
<evidence type="ECO:0000259" key="2">
    <source>
        <dbReference type="PROSITE" id="PS50883"/>
    </source>
</evidence>
<dbReference type="PROSITE" id="PS50883">
    <property type="entry name" value="EAL"/>
    <property type="match status" value="1"/>
</dbReference>
<sequence length="963" mass="104683">MRRPGAMRDPERATDERTPLGLTRLARGITGLSTTIRGRIFVAFLGMSLLSGALGLYAVVAISHVGVLVNRTYDESLMSINYARATAADFAKMRSAFARRTHVRDAAAATKLDAEIAELSTTLAEDLTIAVERSQSDRSVRTAGAVQAAVAAWEEMRRSLDPATARPERWDALDQQANAVDSQIDLLVNYTAGDGFTFRQAARMLVAREMHVNAIVAGLAVFACALIAWLLNRRITGPLADASVAAERIASGRLDDRIPAGGRDELGSLLRSMAVMRDNIQAMMQREVSQRRVAEALVTDALQSSREGVVVVDAEGGIALANAQALRFFHGLEAAIAAGVSLSRPAEESGTETLDECFRALARDGEIRLADGRWLRVSRSATQQGGFVAVCSDISLLKEQEDRLTETNLRLDAALDNMSQGLCLYDAQHRLMVVNRRYSEIYGLPAGVIVPGISAQDVLRASLAAGNHPGCDLASLLRQEHEAHRGGTWHTQFQELSNGRTVSIDRRETADGGFVATYEDVTERRRAEARIAFLAHHDTVTGLPNREALGQQIEMAVAQAGRDSGFAVFAIDLDDFRPVNEMLGHGIGDELLAAVGERLTACVREIDCVARLGADEFIVVQRGVDRPEEAAVLARRIIEVLSAPYSLSSHEISVGLTIGITLAPGDGASCEKLLKNAEVALDRGKTEARGSFRFFEPEMDARLQARRILERDLRDALAREAFEVYYQPIYSLGTDRICGFEALLRWDHPTRGFVSPTEFIPIAEELGLIVPLGEWVLRRACEEAARWPDGLKVAVNVSAVQFTSASLVTAVREALRRTGLPGRRLELEITESVLVANPGATTAILHSLKALGVRVSMDDFGTGYSSLSYLRSFPFDKIKIDQSFVRDLCVKDGTDFIVRAVIGLGSSLGMTTTAEGVETEAQLAHLRAEGCDEIQGYLISRPVPVSQVAEVINRWNGATRAIA</sequence>
<gene>
    <name evidence="5" type="ORF">SAMN05192568_101121</name>
</gene>
<dbReference type="InterPro" id="IPR043128">
    <property type="entry name" value="Rev_trsase/Diguanyl_cyclase"/>
</dbReference>
<proteinExistence type="predicted"/>
<dbReference type="SUPFAM" id="SSF158472">
    <property type="entry name" value="HAMP domain-like"/>
    <property type="match status" value="1"/>
</dbReference>
<evidence type="ECO:0000256" key="1">
    <source>
        <dbReference type="SAM" id="Phobius"/>
    </source>
</evidence>
<dbReference type="InterPro" id="IPR000014">
    <property type="entry name" value="PAS"/>
</dbReference>
<feature type="domain" description="HAMP" evidence="3">
    <location>
        <begin position="233"/>
        <end position="285"/>
    </location>
</feature>
<dbReference type="NCBIfam" id="TIGR00254">
    <property type="entry name" value="GGDEF"/>
    <property type="match status" value="1"/>
</dbReference>
<dbReference type="Pfam" id="PF00990">
    <property type="entry name" value="GGDEF"/>
    <property type="match status" value="1"/>
</dbReference>
<dbReference type="SMART" id="SM00267">
    <property type="entry name" value="GGDEF"/>
    <property type="match status" value="1"/>
</dbReference>
<accession>A0A1I4KM45</accession>
<dbReference type="InterPro" id="IPR001633">
    <property type="entry name" value="EAL_dom"/>
</dbReference>
<dbReference type="InterPro" id="IPR035965">
    <property type="entry name" value="PAS-like_dom_sf"/>
</dbReference>
<dbReference type="SUPFAM" id="SSF141868">
    <property type="entry name" value="EAL domain-like"/>
    <property type="match status" value="1"/>
</dbReference>
<keyword evidence="1" id="KW-0812">Transmembrane</keyword>
<protein>
    <submittedName>
        <fullName evidence="5">Diguanylate cyclase (GGDEF) domain-containing protein</fullName>
    </submittedName>
</protein>
<dbReference type="Pfam" id="PF00563">
    <property type="entry name" value="EAL"/>
    <property type="match status" value="1"/>
</dbReference>
<dbReference type="InterPro" id="IPR000160">
    <property type="entry name" value="GGDEF_dom"/>
</dbReference>
<keyword evidence="1" id="KW-1133">Transmembrane helix</keyword>
<dbReference type="SMART" id="SM00304">
    <property type="entry name" value="HAMP"/>
    <property type="match status" value="1"/>
</dbReference>
<evidence type="ECO:0000259" key="3">
    <source>
        <dbReference type="PROSITE" id="PS50885"/>
    </source>
</evidence>
<feature type="transmembrane region" description="Helical" evidence="1">
    <location>
        <begin position="40"/>
        <end position="69"/>
    </location>
</feature>